<dbReference type="EMBL" id="GDQN01008254">
    <property type="protein sequence ID" value="JAT82800.1"/>
    <property type="molecule type" value="Transcribed_RNA"/>
</dbReference>
<evidence type="ECO:0000313" key="3">
    <source>
        <dbReference type="EMBL" id="JAT82800.1"/>
    </source>
</evidence>
<dbReference type="AlphaFoldDB" id="A0A1E1W734"/>
<name>A0A1E1W734_PECGO</name>
<feature type="domain" description="PI4-kinase N-terminal" evidence="2">
    <location>
        <begin position="6"/>
        <end position="141"/>
    </location>
</feature>
<feature type="non-terminal residue" evidence="3">
    <location>
        <position position="196"/>
    </location>
</feature>
<protein>
    <recommendedName>
        <fullName evidence="2">PI4-kinase N-terminal domain-containing protein</fullName>
    </recommendedName>
</protein>
<proteinExistence type="inferred from homology"/>
<feature type="non-terminal residue" evidence="3">
    <location>
        <position position="1"/>
    </location>
</feature>
<gene>
    <name evidence="3" type="ORF">g.3200</name>
</gene>
<dbReference type="InterPro" id="IPR045495">
    <property type="entry name" value="PI4K_N"/>
</dbReference>
<sequence>PRPPFVAPHAVWVRYLCEVADTAKYNSLEKVEMLAALLHRTLPITVGDMRGEHLNRHVEAVGVRFRLLSCGLSLLQGDILPRSLARNILRERVYSCCLDYFCRGLQCPSRASGQLREDIISLIKFWQLMHSDKKYLKSSDIGEMETAGPSSQQSVYTTASADNRSSLHSSDIGSRHTTGWINTVPMSTTTLSSGAG</sequence>
<dbReference type="Pfam" id="PF19274">
    <property type="entry name" value="PI4K_N"/>
    <property type="match status" value="1"/>
</dbReference>
<accession>A0A1E1W734</accession>
<evidence type="ECO:0000256" key="1">
    <source>
        <dbReference type="ARBA" id="ARBA00006209"/>
    </source>
</evidence>
<comment type="similarity">
    <text evidence="1">Belongs to the PI3/PI4-kinase family. Type III PI4K subfamily.</text>
</comment>
<organism evidence="3">
    <name type="scientific">Pectinophora gossypiella</name>
    <name type="common">Cotton pink bollworm</name>
    <name type="synonym">Depressaria gossypiella</name>
    <dbReference type="NCBI Taxonomy" id="13191"/>
    <lineage>
        <taxon>Eukaryota</taxon>
        <taxon>Metazoa</taxon>
        <taxon>Ecdysozoa</taxon>
        <taxon>Arthropoda</taxon>
        <taxon>Hexapoda</taxon>
        <taxon>Insecta</taxon>
        <taxon>Pterygota</taxon>
        <taxon>Neoptera</taxon>
        <taxon>Endopterygota</taxon>
        <taxon>Lepidoptera</taxon>
        <taxon>Glossata</taxon>
        <taxon>Ditrysia</taxon>
        <taxon>Gelechioidea</taxon>
        <taxon>Gelechiidae</taxon>
        <taxon>Apatetrinae</taxon>
        <taxon>Pectinophora</taxon>
    </lineage>
</organism>
<reference evidence="3" key="1">
    <citation type="submission" date="2015-09" db="EMBL/GenBank/DDBJ databases">
        <title>De novo assembly of Pectinophora gossypiella (Pink Bollworm) gut transcriptome.</title>
        <authorList>
            <person name="Tassone E.E."/>
        </authorList>
    </citation>
    <scope>NUCLEOTIDE SEQUENCE</scope>
</reference>
<dbReference type="OrthoDB" id="10264149at2759"/>
<evidence type="ECO:0000259" key="2">
    <source>
        <dbReference type="Pfam" id="PF19274"/>
    </source>
</evidence>